<dbReference type="PROSITE" id="PS51257">
    <property type="entry name" value="PROKAR_LIPOPROTEIN"/>
    <property type="match status" value="1"/>
</dbReference>
<keyword evidence="1" id="KW-0732">Signal</keyword>
<reference evidence="2" key="1">
    <citation type="submission" date="2021-03" db="EMBL/GenBank/DDBJ databases">
        <title>Proteiniclasticum marinus sp. nov., isolated from tidal flat sediment.</title>
        <authorList>
            <person name="Namirimu T."/>
            <person name="Yang J.-A."/>
            <person name="Yang S.-H."/>
            <person name="Kim Y.-J."/>
            <person name="Kwon K.K."/>
        </authorList>
    </citation>
    <scope>NUCLEOTIDE SEQUENCE</scope>
    <source>
        <strain evidence="2">SCR006</strain>
    </source>
</reference>
<dbReference type="EMBL" id="JAFNJU010000001">
    <property type="protein sequence ID" value="MBO1263664.1"/>
    <property type="molecule type" value="Genomic_DNA"/>
</dbReference>
<evidence type="ECO:0008006" key="4">
    <source>
        <dbReference type="Google" id="ProtNLM"/>
    </source>
</evidence>
<sequence length="137" mass="15099">MNYSKSARHIVFLLFMLSAALVLGTGCKSSNDAPISAEPSYTVTFINMSEQRISEIHFKQNLSSGGSMNADGSPIEYGESLFFDFDSPDTSALFSVLDEEKKVLLSETVELSFNEEKNITIHMEDDKEGVAFKVVSP</sequence>
<feature type="signal peptide" evidence="1">
    <location>
        <begin position="1"/>
        <end position="24"/>
    </location>
</feature>
<feature type="chain" id="PRO_5039139846" description="Lipoprotein" evidence="1">
    <location>
        <begin position="25"/>
        <end position="137"/>
    </location>
</feature>
<comment type="caution">
    <text evidence="2">The sequence shown here is derived from an EMBL/GenBank/DDBJ whole genome shotgun (WGS) entry which is preliminary data.</text>
</comment>
<gene>
    <name evidence="2" type="ORF">J3A84_01235</name>
</gene>
<keyword evidence="3" id="KW-1185">Reference proteome</keyword>
<evidence type="ECO:0000313" key="2">
    <source>
        <dbReference type="EMBL" id="MBO1263664.1"/>
    </source>
</evidence>
<evidence type="ECO:0000256" key="1">
    <source>
        <dbReference type="SAM" id="SignalP"/>
    </source>
</evidence>
<name>A0A939H3X1_9CLOT</name>
<dbReference type="AlphaFoldDB" id="A0A939H3X1"/>
<evidence type="ECO:0000313" key="3">
    <source>
        <dbReference type="Proteomes" id="UP000664218"/>
    </source>
</evidence>
<proteinExistence type="predicted"/>
<accession>A0A939H3X1</accession>
<dbReference type="Proteomes" id="UP000664218">
    <property type="component" value="Unassembled WGS sequence"/>
</dbReference>
<organism evidence="2 3">
    <name type="scientific">Proteiniclasticum aestuarii</name>
    <dbReference type="NCBI Taxonomy" id="2817862"/>
    <lineage>
        <taxon>Bacteria</taxon>
        <taxon>Bacillati</taxon>
        <taxon>Bacillota</taxon>
        <taxon>Clostridia</taxon>
        <taxon>Eubacteriales</taxon>
        <taxon>Clostridiaceae</taxon>
        <taxon>Proteiniclasticum</taxon>
    </lineage>
</organism>
<protein>
    <recommendedName>
        <fullName evidence="4">Lipoprotein</fullName>
    </recommendedName>
</protein>
<dbReference type="RefSeq" id="WP_207598175.1">
    <property type="nucleotide sequence ID" value="NZ_JAFNJU010000001.1"/>
</dbReference>